<dbReference type="Proteomes" id="UP000465221">
    <property type="component" value="Unassembled WGS sequence"/>
</dbReference>
<dbReference type="InterPro" id="IPR016181">
    <property type="entry name" value="Acyl_CoA_acyltransferase"/>
</dbReference>
<dbReference type="PANTHER" id="PTHR43792">
    <property type="entry name" value="GNAT FAMILY, PUTATIVE (AFU_ORTHOLOGUE AFUA_3G00765)-RELATED-RELATED"/>
    <property type="match status" value="1"/>
</dbReference>
<organism evidence="2 3">
    <name type="scientific">Aspergillus udagawae</name>
    <dbReference type="NCBI Taxonomy" id="91492"/>
    <lineage>
        <taxon>Eukaryota</taxon>
        <taxon>Fungi</taxon>
        <taxon>Dikarya</taxon>
        <taxon>Ascomycota</taxon>
        <taxon>Pezizomycotina</taxon>
        <taxon>Eurotiomycetes</taxon>
        <taxon>Eurotiomycetidae</taxon>
        <taxon>Eurotiales</taxon>
        <taxon>Aspergillaceae</taxon>
        <taxon>Aspergillus</taxon>
        <taxon>Aspergillus subgen. Fumigati</taxon>
    </lineage>
</organism>
<proteinExistence type="predicted"/>
<dbReference type="AlphaFoldDB" id="A0A8H3NRH3"/>
<dbReference type="Pfam" id="PF13302">
    <property type="entry name" value="Acetyltransf_3"/>
    <property type="match status" value="1"/>
</dbReference>
<protein>
    <submittedName>
        <fullName evidence="2">Probable GMP synthase [glutamine-hydrolyzing]</fullName>
    </submittedName>
</protein>
<reference evidence="2 3" key="1">
    <citation type="submission" date="2020-01" db="EMBL/GenBank/DDBJ databases">
        <title>Draft genome sequence of Aspergillus udagawae IFM 46972.</title>
        <authorList>
            <person name="Takahashi H."/>
            <person name="Yaguchi T."/>
        </authorList>
    </citation>
    <scope>NUCLEOTIDE SEQUENCE [LARGE SCALE GENOMIC DNA]</scope>
    <source>
        <strain evidence="2 3">IFM 46972</strain>
    </source>
</reference>
<gene>
    <name evidence="2" type="ORF">IFM46972_04849</name>
</gene>
<evidence type="ECO:0000259" key="1">
    <source>
        <dbReference type="Pfam" id="PF13302"/>
    </source>
</evidence>
<name>A0A8H3NRH3_9EURO</name>
<dbReference type="PANTHER" id="PTHR43792:SF1">
    <property type="entry name" value="N-ACETYLTRANSFERASE DOMAIN-CONTAINING PROTEIN"/>
    <property type="match status" value="1"/>
</dbReference>
<dbReference type="InterPro" id="IPR000182">
    <property type="entry name" value="GNAT_dom"/>
</dbReference>
<sequence length="233" mass="25908">MEDSFPPPFRTARLQFHPMVDADAAGIHAIRGLEEVMKWSLKKVPDADLATTRKWVEEYLRPEPRTPGNVGYVLREIGSGSGSESESEASGAGGDGDGKGEFQLLVLFGAYVYVWLEAKRQAGRIIASIGLHYGLIEELGEKRWELGYIFHPDFWGKGYATEAVRGLMGAWPGIYQRVNWGDVVQQERSGEVVAITDDGNEPSKRVLRKCGFEAMEEFVDQDGTKCVAFVYRG</sequence>
<evidence type="ECO:0000313" key="2">
    <source>
        <dbReference type="EMBL" id="GFF36324.1"/>
    </source>
</evidence>
<dbReference type="EMBL" id="BLKC01000028">
    <property type="protein sequence ID" value="GFF36324.1"/>
    <property type="molecule type" value="Genomic_DNA"/>
</dbReference>
<dbReference type="InterPro" id="IPR051531">
    <property type="entry name" value="N-acetyltransferase"/>
</dbReference>
<feature type="domain" description="N-acetyltransferase" evidence="1">
    <location>
        <begin position="13"/>
        <end position="213"/>
    </location>
</feature>
<comment type="caution">
    <text evidence="2">The sequence shown here is derived from an EMBL/GenBank/DDBJ whole genome shotgun (WGS) entry which is preliminary data.</text>
</comment>
<dbReference type="Gene3D" id="3.40.630.30">
    <property type="match status" value="1"/>
</dbReference>
<accession>A0A8H3NRH3</accession>
<dbReference type="SUPFAM" id="SSF55729">
    <property type="entry name" value="Acyl-CoA N-acyltransferases (Nat)"/>
    <property type="match status" value="1"/>
</dbReference>
<evidence type="ECO:0000313" key="3">
    <source>
        <dbReference type="Proteomes" id="UP000465221"/>
    </source>
</evidence>
<dbReference type="GO" id="GO:0016747">
    <property type="term" value="F:acyltransferase activity, transferring groups other than amino-acyl groups"/>
    <property type="evidence" value="ECO:0007669"/>
    <property type="project" value="InterPro"/>
</dbReference>